<dbReference type="InterPro" id="IPR002173">
    <property type="entry name" value="Carboh/pur_kinase_PfkB_CS"/>
</dbReference>
<dbReference type="RefSeq" id="WP_051331914.1">
    <property type="nucleotide sequence ID" value="NZ_OX458333.1"/>
</dbReference>
<protein>
    <submittedName>
        <fullName evidence="6">Sulfofructose kinase</fullName>
        <ecNumber evidence="6">2.7.1.184</ecNumber>
    </submittedName>
</protein>
<keyword evidence="2 4" id="KW-0808">Transferase</keyword>
<dbReference type="EMBL" id="OX458333">
    <property type="protein sequence ID" value="CAI8864785.1"/>
    <property type="molecule type" value="Genomic_DNA"/>
</dbReference>
<name>A0ABN8X757_9GAMM</name>
<dbReference type="Pfam" id="PF00294">
    <property type="entry name" value="PfkB"/>
    <property type="match status" value="1"/>
</dbReference>
<evidence type="ECO:0000256" key="4">
    <source>
        <dbReference type="RuleBase" id="RU003704"/>
    </source>
</evidence>
<reference evidence="6 7" key="1">
    <citation type="submission" date="2023-03" db="EMBL/GenBank/DDBJ databases">
        <authorList>
            <person name="Pearce D."/>
        </authorList>
    </citation>
    <scope>NUCLEOTIDE SEQUENCE [LARGE SCALE GENOMIC DNA]</scope>
    <source>
        <strain evidence="6">Msz</strain>
    </source>
</reference>
<feature type="domain" description="Carbohydrate kinase PfkB" evidence="5">
    <location>
        <begin position="14"/>
        <end position="293"/>
    </location>
</feature>
<accession>A0ABN8X757</accession>
<evidence type="ECO:0000256" key="1">
    <source>
        <dbReference type="ARBA" id="ARBA00010688"/>
    </source>
</evidence>
<dbReference type="Gene3D" id="3.40.1190.20">
    <property type="match status" value="1"/>
</dbReference>
<dbReference type="InterPro" id="IPR002139">
    <property type="entry name" value="Ribo/fructo_kinase"/>
</dbReference>
<keyword evidence="3 4" id="KW-0418">Kinase</keyword>
<keyword evidence="7" id="KW-1185">Reference proteome</keyword>
<evidence type="ECO:0000256" key="2">
    <source>
        <dbReference type="ARBA" id="ARBA00022679"/>
    </source>
</evidence>
<dbReference type="PROSITE" id="PS00584">
    <property type="entry name" value="PFKB_KINASES_2"/>
    <property type="match status" value="1"/>
</dbReference>
<dbReference type="GO" id="GO:0061594">
    <property type="term" value="F:6-deoxy-6-sulfofructose kinase activity"/>
    <property type="evidence" value="ECO:0007669"/>
    <property type="project" value="UniProtKB-EC"/>
</dbReference>
<organism evidence="6 7">
    <name type="scientific">Methylocaldum szegediense</name>
    <dbReference type="NCBI Taxonomy" id="73780"/>
    <lineage>
        <taxon>Bacteria</taxon>
        <taxon>Pseudomonadati</taxon>
        <taxon>Pseudomonadota</taxon>
        <taxon>Gammaproteobacteria</taxon>
        <taxon>Methylococcales</taxon>
        <taxon>Methylococcaceae</taxon>
        <taxon>Methylocaldum</taxon>
    </lineage>
</organism>
<dbReference type="PANTHER" id="PTHR10584:SF157">
    <property type="entry name" value="SULFOFRUCTOSE KINASE"/>
    <property type="match status" value="1"/>
</dbReference>
<dbReference type="SUPFAM" id="SSF53613">
    <property type="entry name" value="Ribokinase-like"/>
    <property type="match status" value="1"/>
</dbReference>
<dbReference type="PANTHER" id="PTHR10584">
    <property type="entry name" value="SUGAR KINASE"/>
    <property type="match status" value="1"/>
</dbReference>
<proteinExistence type="inferred from homology"/>
<evidence type="ECO:0000259" key="5">
    <source>
        <dbReference type="Pfam" id="PF00294"/>
    </source>
</evidence>
<dbReference type="InterPro" id="IPR011611">
    <property type="entry name" value="PfkB_dom"/>
</dbReference>
<dbReference type="GO" id="GO:0016301">
    <property type="term" value="F:kinase activity"/>
    <property type="evidence" value="ECO:0007669"/>
    <property type="project" value="UniProtKB-KW"/>
</dbReference>
<evidence type="ECO:0000256" key="3">
    <source>
        <dbReference type="ARBA" id="ARBA00022777"/>
    </source>
</evidence>
<dbReference type="Proteomes" id="UP001162030">
    <property type="component" value="Chromosome"/>
</dbReference>
<dbReference type="InterPro" id="IPR029056">
    <property type="entry name" value="Ribokinase-like"/>
</dbReference>
<evidence type="ECO:0000313" key="7">
    <source>
        <dbReference type="Proteomes" id="UP001162030"/>
    </source>
</evidence>
<comment type="similarity">
    <text evidence="1 4">Belongs to the carbohydrate kinase PfkB family.</text>
</comment>
<gene>
    <name evidence="6" type="ORF">MSZNOR_2763</name>
</gene>
<dbReference type="PRINTS" id="PR00990">
    <property type="entry name" value="RIBOKINASE"/>
</dbReference>
<dbReference type="EC" id="2.7.1.184" evidence="6"/>
<evidence type="ECO:0000313" key="6">
    <source>
        <dbReference type="EMBL" id="CAI8864785.1"/>
    </source>
</evidence>
<sequence length="311" mass="33178">MNTPPSNIENHGIQVLCVGHASYDLVFSVPHHPEADEKIFADSLISCGGGPAANAAVTVARLGYKAAFAGYLGNDTYGQIHFEELQRENVSTDLVARGTMPTPLSVILIKPDGKRALVNYKGATEPLPANSIDFSNVSPKVILFDGHEPLLSEPLCAWAKSKAIPTVLDAGSLHKGTDALMFSVDFLVCSEKFARQWLNADDSERALNLLAERSPAVVVTLGERGLIWRKGAESGRVPAFPVKAVDTTGAGDAFHGAFAAALASGQDWLDILRYASAVGALCCTKAGARPGIPFRETVELFLKNQRQSASY</sequence>